<keyword evidence="2" id="KW-0012">Acyltransferase</keyword>
<dbReference type="EMBL" id="KZ989340">
    <property type="protein sequence ID" value="RKP26763.1"/>
    <property type="molecule type" value="Genomic_DNA"/>
</dbReference>
<evidence type="ECO:0000313" key="2">
    <source>
        <dbReference type="EMBL" id="RKP26763.1"/>
    </source>
</evidence>
<dbReference type="CDD" id="cd04301">
    <property type="entry name" value="NAT_SF"/>
    <property type="match status" value="1"/>
</dbReference>
<proteinExistence type="predicted"/>
<dbReference type="InterPro" id="IPR039840">
    <property type="entry name" value="NAA80"/>
</dbReference>
<dbReference type="OrthoDB" id="329272at2759"/>
<dbReference type="Pfam" id="PF00583">
    <property type="entry name" value="Acetyltransf_1"/>
    <property type="match status" value="1"/>
</dbReference>
<dbReference type="InterPro" id="IPR000182">
    <property type="entry name" value="GNAT_dom"/>
</dbReference>
<dbReference type="PANTHER" id="PTHR13538">
    <property type="entry name" value="N-ACETYLTRANSFERASE 6"/>
    <property type="match status" value="1"/>
</dbReference>
<evidence type="ECO:0000259" key="1">
    <source>
        <dbReference type="PROSITE" id="PS51186"/>
    </source>
</evidence>
<accession>A0A4P9Z2L2</accession>
<dbReference type="UniPathway" id="UPA00113">
    <property type="reaction ID" value="UER00529"/>
</dbReference>
<evidence type="ECO:0000313" key="3">
    <source>
        <dbReference type="Proteomes" id="UP000278143"/>
    </source>
</evidence>
<reference evidence="3" key="1">
    <citation type="journal article" date="2018" name="Nat. Microbiol.">
        <title>Leveraging single-cell genomics to expand the fungal tree of life.</title>
        <authorList>
            <person name="Ahrendt S.R."/>
            <person name="Quandt C.A."/>
            <person name="Ciobanu D."/>
            <person name="Clum A."/>
            <person name="Salamov A."/>
            <person name="Andreopoulos B."/>
            <person name="Cheng J.F."/>
            <person name="Woyke T."/>
            <person name="Pelin A."/>
            <person name="Henrissat B."/>
            <person name="Reynolds N.K."/>
            <person name="Benny G.L."/>
            <person name="Smith M.E."/>
            <person name="James T.Y."/>
            <person name="Grigoriev I.V."/>
        </authorList>
    </citation>
    <scope>NUCLEOTIDE SEQUENCE [LARGE SCALE GENOMIC DNA]</scope>
    <source>
        <strain evidence="3">Benny S71-1</strain>
    </source>
</reference>
<dbReference type="GO" id="GO:0005737">
    <property type="term" value="C:cytoplasm"/>
    <property type="evidence" value="ECO:0007669"/>
    <property type="project" value="TreeGrafter"/>
</dbReference>
<organism evidence="2 3">
    <name type="scientific">Syncephalis pseudoplumigaleata</name>
    <dbReference type="NCBI Taxonomy" id="1712513"/>
    <lineage>
        <taxon>Eukaryota</taxon>
        <taxon>Fungi</taxon>
        <taxon>Fungi incertae sedis</taxon>
        <taxon>Zoopagomycota</taxon>
        <taxon>Zoopagomycotina</taxon>
        <taxon>Zoopagomycetes</taxon>
        <taxon>Zoopagales</taxon>
        <taxon>Piptocephalidaceae</taxon>
        <taxon>Syncephalis</taxon>
    </lineage>
</organism>
<keyword evidence="2" id="KW-0808">Transferase</keyword>
<dbReference type="AlphaFoldDB" id="A0A4P9Z2L2"/>
<dbReference type="GO" id="GO:1905502">
    <property type="term" value="F:acetyl-CoA binding"/>
    <property type="evidence" value="ECO:0007669"/>
    <property type="project" value="TreeGrafter"/>
</dbReference>
<dbReference type="GO" id="GO:0006048">
    <property type="term" value="P:UDP-N-acetylglucosamine biosynthetic process"/>
    <property type="evidence" value="ECO:0007669"/>
    <property type="project" value="UniProtKB-UniPathway"/>
</dbReference>
<name>A0A4P9Z2L2_9FUNG</name>
<dbReference type="GO" id="GO:0008080">
    <property type="term" value="F:N-acetyltransferase activity"/>
    <property type="evidence" value="ECO:0007669"/>
    <property type="project" value="InterPro"/>
</dbReference>
<dbReference type="PANTHER" id="PTHR13538:SF4">
    <property type="entry name" value="N-ALPHA-ACETYLTRANSFERASE 80"/>
    <property type="match status" value="1"/>
</dbReference>
<gene>
    <name evidence="2" type="ORF">SYNPS1DRAFT_13726</name>
</gene>
<feature type="domain" description="N-acetyltransferase" evidence="1">
    <location>
        <begin position="5"/>
        <end position="158"/>
    </location>
</feature>
<protein>
    <submittedName>
        <fullName evidence="2">Acyl-CoA N-acyltransferase</fullName>
    </submittedName>
</protein>
<dbReference type="SUPFAM" id="SSF55729">
    <property type="entry name" value="Acyl-CoA N-acyltransferases (Nat)"/>
    <property type="match status" value="1"/>
</dbReference>
<keyword evidence="3" id="KW-1185">Reference proteome</keyword>
<dbReference type="PROSITE" id="PS51186">
    <property type="entry name" value="GNAT"/>
    <property type="match status" value="1"/>
</dbReference>
<sequence>MPLITVVKIATPQDMADAYTVRRKVFLEERKINREVEDRAEDHLAHHWIAYQMSPSSEPGQEQLIKPVGTIRLMPSPTEPTSGRLGRVAVLKECRGQGIGRMLVQCVEAYAVSAGFKRIYMHALNDKASFYKLLGYHTYSNVFIEEDVPHIKMERVLC</sequence>
<dbReference type="InterPro" id="IPR016181">
    <property type="entry name" value="Acyl_CoA_acyltransferase"/>
</dbReference>
<dbReference type="Proteomes" id="UP000278143">
    <property type="component" value="Unassembled WGS sequence"/>
</dbReference>
<dbReference type="Gene3D" id="3.40.630.30">
    <property type="match status" value="1"/>
</dbReference>